<accession>A0A0P8A4R5</accession>
<dbReference type="STRING" id="1653334.GA0071312_1915"/>
<dbReference type="EMBL" id="FMBM01000002">
    <property type="protein sequence ID" value="SCC80985.1"/>
    <property type="molecule type" value="Genomic_DNA"/>
</dbReference>
<feature type="transmembrane region" description="Helical" evidence="1">
    <location>
        <begin position="62"/>
        <end position="81"/>
    </location>
</feature>
<reference evidence="2 4" key="1">
    <citation type="submission" date="2015-09" db="EMBL/GenBank/DDBJ databases">
        <title>Identification and resolution of microdiversity through metagenomic sequencing of parallel consortia.</title>
        <authorList>
            <person name="Nelson W.C."/>
            <person name="Romine M.F."/>
            <person name="Lindemann S.R."/>
        </authorList>
    </citation>
    <scope>NUCLEOTIDE SEQUENCE [LARGE SCALE GENOMIC DNA]</scope>
    <source>
        <strain evidence="2">HL-109</strain>
    </source>
</reference>
<dbReference type="RefSeq" id="WP_074444778.1">
    <property type="nucleotide sequence ID" value="NZ_FMBM01000002.1"/>
</dbReference>
<gene>
    <name evidence="3" type="ORF">GA0071312_1915</name>
    <name evidence="2" type="ORF">HLUCCO17_11665</name>
</gene>
<feature type="transmembrane region" description="Helical" evidence="1">
    <location>
        <begin position="18"/>
        <end position="42"/>
    </location>
</feature>
<feature type="transmembrane region" description="Helical" evidence="1">
    <location>
        <begin position="93"/>
        <end position="114"/>
    </location>
</feature>
<dbReference type="EMBL" id="LJSX01000017">
    <property type="protein sequence ID" value="KPQ10249.1"/>
    <property type="molecule type" value="Genomic_DNA"/>
</dbReference>
<organism evidence="2 4">
    <name type="scientific">Saliniramus fredricksonii</name>
    <dbReference type="NCBI Taxonomy" id="1653334"/>
    <lineage>
        <taxon>Bacteria</taxon>
        <taxon>Pseudomonadati</taxon>
        <taxon>Pseudomonadota</taxon>
        <taxon>Alphaproteobacteria</taxon>
        <taxon>Hyphomicrobiales</taxon>
        <taxon>Salinarimonadaceae</taxon>
        <taxon>Saliniramus</taxon>
    </lineage>
</organism>
<evidence type="ECO:0000313" key="3">
    <source>
        <dbReference type="EMBL" id="SCC80985.1"/>
    </source>
</evidence>
<evidence type="ECO:0000256" key="1">
    <source>
        <dbReference type="SAM" id="Phobius"/>
    </source>
</evidence>
<evidence type="ECO:0000313" key="4">
    <source>
        <dbReference type="Proteomes" id="UP000050497"/>
    </source>
</evidence>
<keyword evidence="1" id="KW-1133">Transmembrane helix</keyword>
<sequence length="125" mass="13330">MTSTSLPLPASERMQRALLAQLSIVTGAAWALALYAGMQAPWVNDIMAFIAPESARAMSTGAYLFSVPLILLLALAVTYFGRESVFRAPFTRNPRLAGALAGGLFSLLFVISLIRTAQTLRLGGV</sequence>
<evidence type="ECO:0000313" key="5">
    <source>
        <dbReference type="Proteomes" id="UP000182800"/>
    </source>
</evidence>
<keyword evidence="1" id="KW-0812">Transmembrane</keyword>
<keyword evidence="5" id="KW-1185">Reference proteome</keyword>
<dbReference type="AlphaFoldDB" id="A0A0P8A4R5"/>
<name>A0A0P8A4R5_9HYPH</name>
<comment type="caution">
    <text evidence="2">The sequence shown here is derived from an EMBL/GenBank/DDBJ whole genome shotgun (WGS) entry which is preliminary data.</text>
</comment>
<keyword evidence="1" id="KW-0472">Membrane</keyword>
<dbReference type="OrthoDB" id="7995113at2"/>
<dbReference type="Proteomes" id="UP000182800">
    <property type="component" value="Unassembled WGS sequence"/>
</dbReference>
<proteinExistence type="predicted"/>
<protein>
    <submittedName>
        <fullName evidence="2">Putative membrane protein</fullName>
    </submittedName>
</protein>
<reference evidence="3 5" key="2">
    <citation type="submission" date="2016-08" db="EMBL/GenBank/DDBJ databases">
        <authorList>
            <person name="Varghese N."/>
            <person name="Submissions Spin"/>
        </authorList>
    </citation>
    <scope>NUCLEOTIDE SEQUENCE [LARGE SCALE GENOMIC DNA]</scope>
    <source>
        <strain evidence="3 5">HL-109</strain>
    </source>
</reference>
<dbReference type="Proteomes" id="UP000050497">
    <property type="component" value="Unassembled WGS sequence"/>
</dbReference>
<evidence type="ECO:0000313" key="2">
    <source>
        <dbReference type="EMBL" id="KPQ10249.1"/>
    </source>
</evidence>